<dbReference type="PROSITE" id="PS51257">
    <property type="entry name" value="PROKAR_LIPOPROTEIN"/>
    <property type="match status" value="1"/>
</dbReference>
<dbReference type="Proteomes" id="UP000682802">
    <property type="component" value="Chromosome 1"/>
</dbReference>
<evidence type="ECO:0000313" key="1">
    <source>
        <dbReference type="EMBL" id="QWG08447.1"/>
    </source>
</evidence>
<accession>A0ABX8GYM4</accession>
<gene>
    <name evidence="1" type="ORF">KM029_05790</name>
</gene>
<sequence>MNKLIILLTSLSLISCLNQKNEVVEESLQFYSSDGNFLGRHIEEWENNRLISGVMNENSSAASIHFLEPRTWINGNGFFSILNEQGEQISSYIDERQGLVYSHAIPDQSNVFGVGTFENKFLFAMFKKEGDNWLIVKEKTWLAAEYTSGVIDLIEKTGDNYFVQGRVELTSGKSKIYFASLNSNGDILWERIHERQSSYVLPKSIDYRDNKVKIFIWEYANNEARVEIAEYTINPTTGLIENISYGSNDQHYIIDAISTTYGLVMIERNVESKDKLFLLKENNQWIELKFETTKDKLRDIIGKEDYFIVSSIDDSSDELTFHAININANGEILSERMFNNTTSSYILDVAFIKNEELYFTMTSSLLKFKYVIEFRTQ</sequence>
<protein>
    <recommendedName>
        <fullName evidence="3">Lipoprotein</fullName>
    </recommendedName>
</protein>
<dbReference type="RefSeq" id="WP_144072366.1">
    <property type="nucleotide sequence ID" value="NZ_CP076128.1"/>
</dbReference>
<evidence type="ECO:0000313" key="2">
    <source>
        <dbReference type="Proteomes" id="UP000682802"/>
    </source>
</evidence>
<evidence type="ECO:0008006" key="3">
    <source>
        <dbReference type="Google" id="ProtNLM"/>
    </source>
</evidence>
<name>A0ABX8GYM4_9BACT</name>
<organism evidence="1 2">
    <name type="scientific">Flammeovirga kamogawensis</name>
    <dbReference type="NCBI Taxonomy" id="373891"/>
    <lineage>
        <taxon>Bacteria</taxon>
        <taxon>Pseudomonadati</taxon>
        <taxon>Bacteroidota</taxon>
        <taxon>Cytophagia</taxon>
        <taxon>Cytophagales</taxon>
        <taxon>Flammeovirgaceae</taxon>
        <taxon>Flammeovirga</taxon>
    </lineage>
</organism>
<keyword evidence="2" id="KW-1185">Reference proteome</keyword>
<dbReference type="EMBL" id="CP076128">
    <property type="protein sequence ID" value="QWG08447.1"/>
    <property type="molecule type" value="Genomic_DNA"/>
</dbReference>
<reference evidence="1 2" key="1">
    <citation type="submission" date="2021-05" db="EMBL/GenBank/DDBJ databases">
        <title>Comparative genomic studies on the polysaccharide-degrading batcterial strains of the Flammeovirga genus.</title>
        <authorList>
            <person name="Zewei F."/>
            <person name="Zheng Z."/>
            <person name="Yu L."/>
            <person name="Ruyue G."/>
            <person name="Yanhong M."/>
            <person name="Yuanyuan C."/>
            <person name="Jingyan G."/>
            <person name="Wenjun H."/>
        </authorList>
    </citation>
    <scope>NUCLEOTIDE SEQUENCE [LARGE SCALE GENOMIC DNA]</scope>
    <source>
        <strain evidence="1 2">YS10</strain>
    </source>
</reference>
<proteinExistence type="predicted"/>